<dbReference type="EMBL" id="CP126212">
    <property type="protein sequence ID" value="WIA14226.1"/>
    <property type="molecule type" value="Genomic_DNA"/>
</dbReference>
<name>A0ABY8U178_TETOB</name>
<gene>
    <name evidence="1" type="ORF">OEZ85_002765</name>
</gene>
<dbReference type="Proteomes" id="UP001244341">
    <property type="component" value="Chromosome 5b"/>
</dbReference>
<accession>A0ABY8U178</accession>
<reference evidence="1 2" key="1">
    <citation type="submission" date="2023-05" db="EMBL/GenBank/DDBJ databases">
        <title>A 100% complete, gapless, phased diploid assembly of the Scenedesmus obliquus UTEX 3031 genome.</title>
        <authorList>
            <person name="Biondi T.C."/>
            <person name="Hanschen E.R."/>
            <person name="Kwon T."/>
            <person name="Eng W."/>
            <person name="Kruse C.P.S."/>
            <person name="Koehler S.I."/>
            <person name="Kunde Y."/>
            <person name="Gleasner C.D."/>
            <person name="You Mak K.T."/>
            <person name="Polle J."/>
            <person name="Hovde B.T."/>
            <person name="Starkenburg S.R."/>
        </authorList>
    </citation>
    <scope>NUCLEOTIDE SEQUENCE [LARGE SCALE GENOMIC DNA]</scope>
    <source>
        <strain evidence="1 2">DOE0152z</strain>
    </source>
</reference>
<keyword evidence="2" id="KW-1185">Reference proteome</keyword>
<evidence type="ECO:0000313" key="2">
    <source>
        <dbReference type="Proteomes" id="UP001244341"/>
    </source>
</evidence>
<proteinExistence type="predicted"/>
<sequence length="320" mass="30359">MSSLLLLEAYADGPKERQVDPAVGAAAGAIGAATGLPLSALTAGLVPASAAASAVANKVIAGDSAAKALANGAGAAGALVGGMFAGHAAKLGALSSAHTLAGKALVDIVRAINSLHIAGTNIAVGVADNALGAVVGKIRAEALAIGSVYTQLIGEFGRHVGNGLTAIETLGSGGLRFLNPLSLGIDALELHLNSLILFLQELAAPSVAGPGRGLALAPFIGTLQATRGLLGALQGALMGPTGGVLNAFDNAISAAGSVIGGPAGAAGGIAGAAAGAAGAVANAVGGAALGSTANLAKLVGEAIKLVDKLISADLIQIDLI</sequence>
<organism evidence="1 2">
    <name type="scientific">Tetradesmus obliquus</name>
    <name type="common">Green alga</name>
    <name type="synonym">Acutodesmus obliquus</name>
    <dbReference type="NCBI Taxonomy" id="3088"/>
    <lineage>
        <taxon>Eukaryota</taxon>
        <taxon>Viridiplantae</taxon>
        <taxon>Chlorophyta</taxon>
        <taxon>core chlorophytes</taxon>
        <taxon>Chlorophyceae</taxon>
        <taxon>CS clade</taxon>
        <taxon>Sphaeropleales</taxon>
        <taxon>Scenedesmaceae</taxon>
        <taxon>Tetradesmus</taxon>
    </lineage>
</organism>
<evidence type="ECO:0000313" key="1">
    <source>
        <dbReference type="EMBL" id="WIA14226.1"/>
    </source>
</evidence>
<protein>
    <submittedName>
        <fullName evidence="1">Uncharacterized protein</fullName>
    </submittedName>
</protein>